<evidence type="ECO:0000313" key="2">
    <source>
        <dbReference type="Proteomes" id="UP000177390"/>
    </source>
</evidence>
<name>A0A1F5EQS7_9BACT</name>
<comment type="caution">
    <text evidence="1">The sequence shown here is derived from an EMBL/GenBank/DDBJ whole genome shotgun (WGS) entry which is preliminary data.</text>
</comment>
<protein>
    <submittedName>
        <fullName evidence="1">Uncharacterized protein</fullName>
    </submittedName>
</protein>
<reference evidence="1 2" key="1">
    <citation type="journal article" date="2016" name="Nat. Commun.">
        <title>Thousands of microbial genomes shed light on interconnected biogeochemical processes in an aquifer system.</title>
        <authorList>
            <person name="Anantharaman K."/>
            <person name="Brown C.T."/>
            <person name="Hug L.A."/>
            <person name="Sharon I."/>
            <person name="Castelle C.J."/>
            <person name="Probst A.J."/>
            <person name="Thomas B.C."/>
            <person name="Singh A."/>
            <person name="Wilkins M.J."/>
            <person name="Karaoz U."/>
            <person name="Brodie E.L."/>
            <person name="Williams K.H."/>
            <person name="Hubbard S.S."/>
            <person name="Banfield J.F."/>
        </authorList>
    </citation>
    <scope>NUCLEOTIDE SEQUENCE [LARGE SCALE GENOMIC DNA]</scope>
</reference>
<dbReference type="EMBL" id="MFAH01000074">
    <property type="protein sequence ID" value="OGD69767.1"/>
    <property type="molecule type" value="Genomic_DNA"/>
</dbReference>
<gene>
    <name evidence="1" type="ORF">A3D09_04415</name>
</gene>
<dbReference type="AlphaFoldDB" id="A0A1F5EQS7"/>
<evidence type="ECO:0000313" key="1">
    <source>
        <dbReference type="EMBL" id="OGD69767.1"/>
    </source>
</evidence>
<organism evidence="1 2">
    <name type="scientific">Candidatus Collierbacteria bacterium RIFCSPHIGHO2_02_FULL_49_10</name>
    <dbReference type="NCBI Taxonomy" id="1817723"/>
    <lineage>
        <taxon>Bacteria</taxon>
        <taxon>Candidatus Collieribacteriota</taxon>
    </lineage>
</organism>
<proteinExistence type="predicted"/>
<dbReference type="Proteomes" id="UP000177390">
    <property type="component" value="Unassembled WGS sequence"/>
</dbReference>
<accession>A0A1F5EQS7</accession>
<sequence>MSQTFAVYGSTMRVEILVGEMPQPIYRRKDDDMPFVEALLGRPYVIRVTPTFVNGRLEVISSVDGSNTLKNEVANPIENHGMVISSPWEITGFRLNQVETAQFVFGGTAGSVVEQATGSTVNAGVIGLASYREFQQFNQREGPINYGLTRSKGGEGADAGTHAGEARFDPVGTTTFRRATLRPVEMLEIQYRTRDWLVRNGIIASDDPSPWPGFRSNNTGYDILRK</sequence>